<feature type="transmembrane region" description="Helical" evidence="9">
    <location>
        <begin position="452"/>
        <end position="472"/>
    </location>
</feature>
<keyword evidence="3" id="KW-0813">Transport</keyword>
<keyword evidence="5 9" id="KW-1133">Transmembrane helix</keyword>
<feature type="transmembrane region" description="Helical" evidence="9">
    <location>
        <begin position="55"/>
        <end position="81"/>
    </location>
</feature>
<dbReference type="CDD" id="cd11476">
    <property type="entry name" value="SLC5sbd_DUR3"/>
    <property type="match status" value="1"/>
</dbReference>
<evidence type="ECO:0000256" key="9">
    <source>
        <dbReference type="SAM" id="Phobius"/>
    </source>
</evidence>
<keyword evidence="11" id="KW-1185">Reference proteome</keyword>
<dbReference type="GO" id="GO:0015606">
    <property type="term" value="F:spermidine transmembrane transporter activity"/>
    <property type="evidence" value="ECO:0007669"/>
    <property type="project" value="TreeGrafter"/>
</dbReference>
<dbReference type="Gene3D" id="1.20.1730.10">
    <property type="entry name" value="Sodium/glucose cotransporter"/>
    <property type="match status" value="1"/>
</dbReference>
<name>A0A1G4J4M1_9SACH</name>
<dbReference type="PANTHER" id="PTHR46154:SF4">
    <property type="entry name" value="UREA ACTIVE TRANSPORTER"/>
    <property type="match status" value="1"/>
</dbReference>
<dbReference type="AlphaFoldDB" id="A0A1G4J4M1"/>
<feature type="transmembrane region" description="Helical" evidence="9">
    <location>
        <begin position="423"/>
        <end position="445"/>
    </location>
</feature>
<feature type="transmembrane region" description="Helical" evidence="9">
    <location>
        <begin position="333"/>
        <end position="356"/>
    </location>
</feature>
<feature type="region of interest" description="Disordered" evidence="8">
    <location>
        <begin position="639"/>
        <end position="671"/>
    </location>
</feature>
<keyword evidence="6 9" id="KW-0472">Membrane</keyword>
<evidence type="ECO:0000256" key="7">
    <source>
        <dbReference type="RuleBase" id="RU362091"/>
    </source>
</evidence>
<comment type="subcellular location">
    <subcellularLocation>
        <location evidence="1">Membrane</location>
        <topology evidence="1">Multi-pass membrane protein</topology>
    </subcellularLocation>
</comment>
<feature type="transmembrane region" description="Helical" evidence="9">
    <location>
        <begin position="557"/>
        <end position="582"/>
    </location>
</feature>
<reference evidence="11" key="1">
    <citation type="submission" date="2016-03" db="EMBL/GenBank/DDBJ databases">
        <authorList>
            <person name="Devillers Hugo."/>
        </authorList>
    </citation>
    <scope>NUCLEOTIDE SEQUENCE [LARGE SCALE GENOMIC DNA]</scope>
</reference>
<comment type="similarity">
    <text evidence="2 7">Belongs to the sodium:solute symporter (SSF) (TC 2.A.21) family.</text>
</comment>
<dbReference type="EMBL" id="LT598479">
    <property type="protein sequence ID" value="SCU84420.1"/>
    <property type="molecule type" value="Genomic_DNA"/>
</dbReference>
<evidence type="ECO:0000313" key="11">
    <source>
        <dbReference type="Proteomes" id="UP000191144"/>
    </source>
</evidence>
<feature type="transmembrane region" description="Helical" evidence="9">
    <location>
        <begin position="250"/>
        <end position="271"/>
    </location>
</feature>
<protein>
    <submittedName>
        <fullName evidence="10">LAME_0C09406g1_1</fullName>
    </submittedName>
</protein>
<feature type="compositionally biased region" description="Polar residues" evidence="8">
    <location>
        <begin position="660"/>
        <end position="671"/>
    </location>
</feature>
<evidence type="ECO:0000256" key="2">
    <source>
        <dbReference type="ARBA" id="ARBA00006434"/>
    </source>
</evidence>
<feature type="transmembrane region" description="Helical" evidence="9">
    <location>
        <begin position="12"/>
        <end position="34"/>
    </location>
</feature>
<proteinExistence type="inferred from homology"/>
<feature type="transmembrane region" description="Helical" evidence="9">
    <location>
        <begin position="283"/>
        <end position="313"/>
    </location>
</feature>
<dbReference type="PROSITE" id="PS50283">
    <property type="entry name" value="NA_SOLUT_SYMP_3"/>
    <property type="match status" value="1"/>
</dbReference>
<sequence length="671" mass="72319">MVEPILSQGYGYGFALGVGSGFAILMVTISKLLSKFMGQVQNSERFSTASRNVSSGLIASSTVSAWTWPATLLLSGTWSYVYGVSGAWLYAVGGTVQITLFAFLALQIKRQAPTAHTVSETIYIRFGKAGHLVYLCYCAATNVMVSSLLLLGGSQAFAAATGMHTVAASFLIPVTVVVYTALGGLKATFISDWVHTVIIYVILIVTAYTVYCSSNLIGSPGKMWDLLKAAQEVFPSASGTSYLSFKDKDMILLTWSVMLGGLSSVFGDPGYSQRAIASSSKSVFWGYMMGAICWMIIPFALGSSAGLACRALITNPASVTYPNPLSAEEVGASLPFIYGLAAIFGKSGAAAGLVMLEMSVTSATSAELIAFSSITTYDMYRTYVNPKATGKQLIRSSHISVIFFGLFMAVLAVVFNYCHVTVGWLLSFVGIVLNPEVPAVTLSLFWPKMTRLSLVIGVPMGTVTGIVCWIGATYHYAGGIVDRNTLMTTEATFIGNIVSLFSSLIYIVAISLIRPGNKFDLNTFKWELNAADDIDSEEQEALELTAKDDKLLHAQTWLSLFINVFLFLGVYVVLTCALYGWGGDLSKGSFTAFMVVMLIWLLLAALYIILTPLWQGRHAIKTVVLGMLDRVPSRIDDSSVQQLNSSDEHNSKKSARLSEKVTTVSGETDRS</sequence>
<organism evidence="10 11">
    <name type="scientific">Lachancea meyersii CBS 8951</name>
    <dbReference type="NCBI Taxonomy" id="1266667"/>
    <lineage>
        <taxon>Eukaryota</taxon>
        <taxon>Fungi</taxon>
        <taxon>Dikarya</taxon>
        <taxon>Ascomycota</taxon>
        <taxon>Saccharomycotina</taxon>
        <taxon>Saccharomycetes</taxon>
        <taxon>Saccharomycetales</taxon>
        <taxon>Saccharomycetaceae</taxon>
        <taxon>Lachancea</taxon>
    </lineage>
</organism>
<evidence type="ECO:0000256" key="8">
    <source>
        <dbReference type="SAM" id="MobiDB-lite"/>
    </source>
</evidence>
<dbReference type="InterPro" id="IPR038377">
    <property type="entry name" value="Na/Glc_symporter_sf"/>
</dbReference>
<dbReference type="Pfam" id="PF00474">
    <property type="entry name" value="SSF"/>
    <property type="match status" value="1"/>
</dbReference>
<evidence type="ECO:0000256" key="1">
    <source>
        <dbReference type="ARBA" id="ARBA00004141"/>
    </source>
</evidence>
<evidence type="ECO:0000256" key="4">
    <source>
        <dbReference type="ARBA" id="ARBA00022692"/>
    </source>
</evidence>
<evidence type="ECO:0000256" key="6">
    <source>
        <dbReference type="ARBA" id="ARBA00023136"/>
    </source>
</evidence>
<dbReference type="OrthoDB" id="6132759at2759"/>
<feature type="transmembrane region" description="Helical" evidence="9">
    <location>
        <begin position="132"/>
        <end position="151"/>
    </location>
</feature>
<dbReference type="Proteomes" id="UP000191144">
    <property type="component" value="Chromosome C"/>
</dbReference>
<dbReference type="PANTHER" id="PTHR46154">
    <property type="match status" value="1"/>
</dbReference>
<feature type="transmembrane region" description="Helical" evidence="9">
    <location>
        <begin position="399"/>
        <end position="417"/>
    </location>
</feature>
<dbReference type="GO" id="GO:0005886">
    <property type="term" value="C:plasma membrane"/>
    <property type="evidence" value="ECO:0007669"/>
    <property type="project" value="TreeGrafter"/>
</dbReference>
<feature type="transmembrane region" description="Helical" evidence="9">
    <location>
        <begin position="492"/>
        <end position="513"/>
    </location>
</feature>
<evidence type="ECO:0000256" key="3">
    <source>
        <dbReference type="ARBA" id="ARBA00022448"/>
    </source>
</evidence>
<dbReference type="InterPro" id="IPR001734">
    <property type="entry name" value="Na/solute_symporter"/>
</dbReference>
<dbReference type="GO" id="GO:0015204">
    <property type="term" value="F:urea transmembrane transporter activity"/>
    <property type="evidence" value="ECO:0007669"/>
    <property type="project" value="InterPro"/>
</dbReference>
<keyword evidence="4 9" id="KW-0812">Transmembrane</keyword>
<evidence type="ECO:0000313" key="10">
    <source>
        <dbReference type="EMBL" id="SCU84420.1"/>
    </source>
</evidence>
<gene>
    <name evidence="10" type="ORF">LAME_0C09406G</name>
</gene>
<feature type="transmembrane region" description="Helical" evidence="9">
    <location>
        <begin position="87"/>
        <end position="106"/>
    </location>
</feature>
<accession>A0A1G4J4M1</accession>
<evidence type="ECO:0000256" key="5">
    <source>
        <dbReference type="ARBA" id="ARBA00022989"/>
    </source>
</evidence>
<feature type="transmembrane region" description="Helical" evidence="9">
    <location>
        <begin position="197"/>
        <end position="217"/>
    </location>
</feature>
<dbReference type="GO" id="GO:0015489">
    <property type="term" value="F:putrescine transmembrane transporter activity"/>
    <property type="evidence" value="ECO:0007669"/>
    <property type="project" value="TreeGrafter"/>
</dbReference>
<feature type="compositionally biased region" description="Basic and acidic residues" evidence="8">
    <location>
        <begin position="646"/>
        <end position="659"/>
    </location>
</feature>
<feature type="transmembrane region" description="Helical" evidence="9">
    <location>
        <begin position="163"/>
        <end position="185"/>
    </location>
</feature>
<dbReference type="InterPro" id="IPR031155">
    <property type="entry name" value="DUR"/>
</dbReference>
<feature type="transmembrane region" description="Helical" evidence="9">
    <location>
        <begin position="588"/>
        <end position="610"/>
    </location>
</feature>